<feature type="region of interest" description="Disordered" evidence="1">
    <location>
        <begin position="87"/>
        <end position="118"/>
    </location>
</feature>
<dbReference type="AlphaFoldDB" id="A0A371I4C8"/>
<reference evidence="2" key="1">
    <citation type="submission" date="2018-05" db="EMBL/GenBank/DDBJ databases">
        <title>Draft genome of Mucuna pruriens seed.</title>
        <authorList>
            <person name="Nnadi N.E."/>
            <person name="Vos R."/>
            <person name="Hasami M.H."/>
            <person name="Devisetty U.K."/>
            <person name="Aguiy J.C."/>
        </authorList>
    </citation>
    <scope>NUCLEOTIDE SEQUENCE [LARGE SCALE GENOMIC DNA]</scope>
    <source>
        <strain evidence="2">JCA_2017</strain>
    </source>
</reference>
<proteinExistence type="predicted"/>
<accession>A0A371I4C8</accession>
<sequence length="197" mass="22383">MVNEIGAIDNLRLDNQLTELTSLVRQLAIGQHQPNIVARVYGICTSVEHPTDMCPTLQETESDQSESVGAIGEYQYGKQSYQSRPFDNQQFGKQPFRPRPSQGPYAAQRFESAPNVPQRPTEYERHYLVPQDANWIASQYCEPITVSWIQQLTLTNNSESEREWKCTYLEKWKGITSTSTATVAEINRAHSEPDISS</sequence>
<feature type="non-terminal residue" evidence="2">
    <location>
        <position position="1"/>
    </location>
</feature>
<dbReference type="OrthoDB" id="778454at2759"/>
<comment type="caution">
    <text evidence="2">The sequence shown here is derived from an EMBL/GenBank/DDBJ whole genome shotgun (WGS) entry which is preliminary data.</text>
</comment>
<dbReference type="Proteomes" id="UP000257109">
    <property type="component" value="Unassembled WGS sequence"/>
</dbReference>
<keyword evidence="3" id="KW-1185">Reference proteome</keyword>
<protein>
    <submittedName>
        <fullName evidence="2">Uncharacterized protein</fullName>
    </submittedName>
</protein>
<organism evidence="2 3">
    <name type="scientific">Mucuna pruriens</name>
    <name type="common">Velvet bean</name>
    <name type="synonym">Dolichos pruriens</name>
    <dbReference type="NCBI Taxonomy" id="157652"/>
    <lineage>
        <taxon>Eukaryota</taxon>
        <taxon>Viridiplantae</taxon>
        <taxon>Streptophyta</taxon>
        <taxon>Embryophyta</taxon>
        <taxon>Tracheophyta</taxon>
        <taxon>Spermatophyta</taxon>
        <taxon>Magnoliopsida</taxon>
        <taxon>eudicotyledons</taxon>
        <taxon>Gunneridae</taxon>
        <taxon>Pentapetalae</taxon>
        <taxon>rosids</taxon>
        <taxon>fabids</taxon>
        <taxon>Fabales</taxon>
        <taxon>Fabaceae</taxon>
        <taxon>Papilionoideae</taxon>
        <taxon>50 kb inversion clade</taxon>
        <taxon>NPAAA clade</taxon>
        <taxon>indigoferoid/millettioid clade</taxon>
        <taxon>Phaseoleae</taxon>
        <taxon>Mucuna</taxon>
    </lineage>
</organism>
<evidence type="ECO:0000313" key="3">
    <source>
        <dbReference type="Proteomes" id="UP000257109"/>
    </source>
</evidence>
<name>A0A371I4C8_MUCPR</name>
<evidence type="ECO:0000313" key="2">
    <source>
        <dbReference type="EMBL" id="RDY09887.1"/>
    </source>
</evidence>
<evidence type="ECO:0000256" key="1">
    <source>
        <dbReference type="SAM" id="MobiDB-lite"/>
    </source>
</evidence>
<dbReference type="EMBL" id="QJKJ01000950">
    <property type="protein sequence ID" value="RDY09887.1"/>
    <property type="molecule type" value="Genomic_DNA"/>
</dbReference>
<gene>
    <name evidence="2" type="ORF">CR513_05676</name>
</gene>